<dbReference type="RefSeq" id="WP_273629921.1">
    <property type="nucleotide sequence ID" value="NZ_CP117167.1"/>
</dbReference>
<proteinExistence type="predicted"/>
<dbReference type="EMBL" id="CP117167">
    <property type="protein sequence ID" value="WCT11732.1"/>
    <property type="molecule type" value="Genomic_DNA"/>
</dbReference>
<gene>
    <name evidence="1" type="ORF">PQO05_23665</name>
</gene>
<organism evidence="1 2">
    <name type="scientific">Mucilaginibacter jinjuensis</name>
    <dbReference type="NCBI Taxonomy" id="1176721"/>
    <lineage>
        <taxon>Bacteria</taxon>
        <taxon>Pseudomonadati</taxon>
        <taxon>Bacteroidota</taxon>
        <taxon>Sphingobacteriia</taxon>
        <taxon>Sphingobacteriales</taxon>
        <taxon>Sphingobacteriaceae</taxon>
        <taxon>Mucilaginibacter</taxon>
    </lineage>
</organism>
<dbReference type="Proteomes" id="UP001216139">
    <property type="component" value="Chromosome"/>
</dbReference>
<evidence type="ECO:0008006" key="3">
    <source>
        <dbReference type="Google" id="ProtNLM"/>
    </source>
</evidence>
<keyword evidence="2" id="KW-1185">Reference proteome</keyword>
<evidence type="ECO:0000313" key="2">
    <source>
        <dbReference type="Proteomes" id="UP001216139"/>
    </source>
</evidence>
<name>A0ABY7T5U1_9SPHI</name>
<reference evidence="1 2" key="1">
    <citation type="submission" date="2023-02" db="EMBL/GenBank/DDBJ databases">
        <title>Genome sequence of Mucilaginibacter jinjuensis strain KACC 16571.</title>
        <authorList>
            <person name="Kim S."/>
            <person name="Heo J."/>
            <person name="Kwon S.-W."/>
        </authorList>
    </citation>
    <scope>NUCLEOTIDE SEQUENCE [LARGE SCALE GENOMIC DNA]</scope>
    <source>
        <strain evidence="1 2">KACC 16571</strain>
    </source>
</reference>
<evidence type="ECO:0000313" key="1">
    <source>
        <dbReference type="EMBL" id="WCT11732.1"/>
    </source>
</evidence>
<accession>A0ABY7T5U1</accession>
<sequence length="185" mass="20885">MATIWAHLAGYSVNEHLPVKNGKAKYVKFWMIAEGRLQVREIGDSYLTNIVSAEYEFGGKVISEMTINGTLVLVVDAREMQFYIENGRASEGVINNGYFGKFVKGKGRLTLGEYPYNMGVEEVKVIPQQIVKVTIPQNKILHNENTTSIPMYLSPDEYTEADTQVINEITDDGDEAFYLIQYQLS</sequence>
<protein>
    <recommendedName>
        <fullName evidence="3">GLPGLI family protein</fullName>
    </recommendedName>
</protein>